<accession>A0ACC2U0L7</accession>
<gene>
    <name evidence="1" type="ORF">DSO57_1023917</name>
</gene>
<sequence>MTEKYLALQFNPECCQSVVAAQLRTAWPHNQPDGLPACQPAAGSTPPWQAQLPLPKWETKTDNFPTLNLGGTAAQIGNLPNPDGTYGLSCKQINAVTAETEFGCMKASKNLLCYCQPGIGNNCLQLPSNATPEREFQTAPSVWGSHPILSTIHAVTIHMEAVLQARVDLASNKDPMVRIDIVLWF</sequence>
<reference evidence="1" key="1">
    <citation type="submission" date="2022-04" db="EMBL/GenBank/DDBJ databases">
        <title>Genome of the entomopathogenic fungus Entomophthora muscae.</title>
        <authorList>
            <person name="Elya C."/>
            <person name="Lovett B.R."/>
            <person name="Lee E."/>
            <person name="Macias A.M."/>
            <person name="Hajek A.E."/>
            <person name="De Bivort B.L."/>
            <person name="Kasson M.T."/>
            <person name="De Fine Licht H.H."/>
            <person name="Stajich J.E."/>
        </authorList>
    </citation>
    <scope>NUCLEOTIDE SEQUENCE</scope>
    <source>
        <strain evidence="1">Berkeley</strain>
    </source>
</reference>
<organism evidence="1 2">
    <name type="scientific">Entomophthora muscae</name>
    <dbReference type="NCBI Taxonomy" id="34485"/>
    <lineage>
        <taxon>Eukaryota</taxon>
        <taxon>Fungi</taxon>
        <taxon>Fungi incertae sedis</taxon>
        <taxon>Zoopagomycota</taxon>
        <taxon>Entomophthoromycotina</taxon>
        <taxon>Entomophthoromycetes</taxon>
        <taxon>Entomophthorales</taxon>
        <taxon>Entomophthoraceae</taxon>
        <taxon>Entomophthora</taxon>
    </lineage>
</organism>
<keyword evidence="2" id="KW-1185">Reference proteome</keyword>
<name>A0ACC2U0L7_9FUNG</name>
<protein>
    <submittedName>
        <fullName evidence="1">Uncharacterized protein</fullName>
    </submittedName>
</protein>
<evidence type="ECO:0000313" key="1">
    <source>
        <dbReference type="EMBL" id="KAJ9080530.1"/>
    </source>
</evidence>
<dbReference type="Proteomes" id="UP001165960">
    <property type="component" value="Unassembled WGS sequence"/>
</dbReference>
<dbReference type="EMBL" id="QTSX02001547">
    <property type="protein sequence ID" value="KAJ9080530.1"/>
    <property type="molecule type" value="Genomic_DNA"/>
</dbReference>
<proteinExistence type="predicted"/>
<evidence type="ECO:0000313" key="2">
    <source>
        <dbReference type="Proteomes" id="UP001165960"/>
    </source>
</evidence>
<comment type="caution">
    <text evidence="1">The sequence shown here is derived from an EMBL/GenBank/DDBJ whole genome shotgun (WGS) entry which is preliminary data.</text>
</comment>